<comment type="caution">
    <text evidence="13">Lacks conserved residue(s) required for the propagation of feature annotation.</text>
</comment>
<keyword evidence="9 14" id="KW-0472">Membrane</keyword>
<keyword evidence="11" id="KW-0325">Glycoprotein</keyword>
<evidence type="ECO:0000256" key="13">
    <source>
        <dbReference type="PROSITE-ProRule" id="PRU00076"/>
    </source>
</evidence>
<keyword evidence="6 12" id="KW-0106">Calcium</keyword>
<evidence type="ECO:0000259" key="15">
    <source>
        <dbReference type="PROSITE" id="PS50025"/>
    </source>
</evidence>
<feature type="domain" description="Cadherin" evidence="17">
    <location>
        <begin position="510"/>
        <end position="616"/>
    </location>
</feature>
<dbReference type="PANTHER" id="PTHR24027:SF432">
    <property type="entry name" value="EGF-LIKE DOMAIN-CONTAINING PROTEIN"/>
    <property type="match status" value="1"/>
</dbReference>
<dbReference type="GO" id="GO:0005912">
    <property type="term" value="C:adherens junction"/>
    <property type="evidence" value="ECO:0007669"/>
    <property type="project" value="TreeGrafter"/>
</dbReference>
<dbReference type="Gene3D" id="2.60.120.200">
    <property type="match status" value="2"/>
</dbReference>
<dbReference type="FunFam" id="2.10.25.10:FF:001315">
    <property type="entry name" value="Uncharacterized protein"/>
    <property type="match status" value="1"/>
</dbReference>
<dbReference type="SMART" id="SM00112">
    <property type="entry name" value="CA"/>
    <property type="match status" value="10"/>
</dbReference>
<feature type="domain" description="EGF-like" evidence="16">
    <location>
        <begin position="1814"/>
        <end position="1851"/>
    </location>
</feature>
<evidence type="ECO:0000256" key="8">
    <source>
        <dbReference type="ARBA" id="ARBA00022989"/>
    </source>
</evidence>
<dbReference type="InterPro" id="IPR056370">
    <property type="entry name" value="Shg-like_Ig-like"/>
</dbReference>
<dbReference type="InterPro" id="IPR039808">
    <property type="entry name" value="Cadherin"/>
</dbReference>
<dbReference type="InterPro" id="IPR013320">
    <property type="entry name" value="ConA-like_dom_sf"/>
</dbReference>
<evidence type="ECO:0000259" key="17">
    <source>
        <dbReference type="PROSITE" id="PS50268"/>
    </source>
</evidence>
<dbReference type="FunFam" id="2.60.40.60:FF:000125">
    <property type="entry name" value="Neural-cadherin"/>
    <property type="match status" value="1"/>
</dbReference>
<dbReference type="InterPro" id="IPR001881">
    <property type="entry name" value="EGF-like_Ca-bd_dom"/>
</dbReference>
<keyword evidence="5" id="KW-0677">Repeat</keyword>
<evidence type="ECO:0000256" key="9">
    <source>
        <dbReference type="ARBA" id="ARBA00023136"/>
    </source>
</evidence>
<evidence type="ECO:0000256" key="10">
    <source>
        <dbReference type="ARBA" id="ARBA00023157"/>
    </source>
</evidence>
<proteinExistence type="predicted"/>
<dbReference type="PROSITE" id="PS00022">
    <property type="entry name" value="EGF_1"/>
    <property type="match status" value="3"/>
</dbReference>
<evidence type="ECO:0000313" key="19">
    <source>
        <dbReference type="Proteomes" id="UP000824782"/>
    </source>
</evidence>
<feature type="domain" description="Cadherin" evidence="17">
    <location>
        <begin position="81"/>
        <end position="180"/>
    </location>
</feature>
<feature type="domain" description="Cadherin" evidence="17">
    <location>
        <begin position="944"/>
        <end position="1059"/>
    </location>
</feature>
<dbReference type="PANTHER" id="PTHR24027">
    <property type="entry name" value="CADHERIN-23"/>
    <property type="match status" value="1"/>
</dbReference>
<evidence type="ECO:0000256" key="11">
    <source>
        <dbReference type="ARBA" id="ARBA00023180"/>
    </source>
</evidence>
<keyword evidence="8 14" id="KW-1133">Transmembrane helix</keyword>
<feature type="domain" description="Cadherin" evidence="17">
    <location>
        <begin position="408"/>
        <end position="509"/>
    </location>
</feature>
<dbReference type="FunFam" id="2.60.40.60:FF:000035">
    <property type="entry name" value="Protocadherin Fat 3"/>
    <property type="match status" value="1"/>
</dbReference>
<name>A0AAV7BCL7_ENGPU</name>
<dbReference type="Pfam" id="PF12661">
    <property type="entry name" value="hEGF"/>
    <property type="match status" value="2"/>
</dbReference>
<reference evidence="18" key="1">
    <citation type="thesis" date="2020" institute="ProQuest LLC" country="789 East Eisenhower Parkway, Ann Arbor, MI, USA">
        <title>Comparative Genomics and Chromosome Evolution.</title>
        <authorList>
            <person name="Mudd A.B."/>
        </authorList>
    </citation>
    <scope>NUCLEOTIDE SEQUENCE</scope>
    <source>
        <strain evidence="18">237g6f4</strain>
        <tissue evidence="18">Blood</tissue>
    </source>
</reference>
<dbReference type="FunFam" id="2.60.40.60:FF:000204">
    <property type="entry name" value="Neural-cadherin"/>
    <property type="match status" value="1"/>
</dbReference>
<feature type="domain" description="EGF-like" evidence="16">
    <location>
        <begin position="1308"/>
        <end position="1347"/>
    </location>
</feature>
<feature type="domain" description="Cadherin" evidence="17">
    <location>
        <begin position="628"/>
        <end position="730"/>
    </location>
</feature>
<dbReference type="GO" id="GO:0044331">
    <property type="term" value="P:cell-cell adhesion mediated by cadherin"/>
    <property type="evidence" value="ECO:0007669"/>
    <property type="project" value="TreeGrafter"/>
</dbReference>
<dbReference type="GO" id="GO:0045296">
    <property type="term" value="F:cadherin binding"/>
    <property type="evidence" value="ECO:0007669"/>
    <property type="project" value="TreeGrafter"/>
</dbReference>
<sequence length="1976" mass="220366">MQIFSRIKMSTSHTMSAAFFLTCYFLEYVGVVTTAQSFDREKQREYTISVTATDQAPEPLIGVCHITIFVADVNDNDPKFENSRYEYFLHEDTIVGTSFLRVAALDDDQGVNAAITYSILEQQPEYFQINPSTGWVYVNYPISQISGITRHIMATDGGNRSSSVELSVTIINVFNEPPQWEQARYWVSIPENTLRDFKIWTVKATSLLDDPRVTYNIEEGLVPETNNPIRFYLKPNRSDGSASILVSEPLDYEATKFFTLRIRAQDVATVPLASFTTVYVNVTDVNDNVPVFTSSTYEVTLQEGSEIGSSIVEVRATDQDSGLHGKVQYVILNGVNEDYQHFTIDPETGVIYTATLFDREKKASYLIEVQSRDSTESARPGMQGHPNTDTACVRIFVSDVNDNAPMFPQQKYETSVEEDKHVGYVILTVSAIDKDEGANAKLRYQITSGNAKGIFDVEPDIGRIFITQRLNYEQDAQFELQLVASDGKWENHTTVVINVINLNDEPPVFTQSEYHGGIPEELTDLPVLVLQVSATDPDLEADQSALRYTLHGQGANNEFTIDRFNGKIYVHKKLDREQRCTWRFLVLATDENGEGLTGFADVIIEIKDVNDNPPMFLCTYDGCFMGYISENSPAGTTVMEMTALDLDDPKSRKNAILTYRIVQNVKNEMNLNLFAIHPSTGSLYTVLGSLDREKEDRYLIVVEAKDGGGLSGTGTATILVSDVNDHAPVFSQKIYSAFVPESSGINSEVTVLQAWDNDEGENAMMVFSIIGGDDDRKFFIETDKIHKRGVIRLRKRMDYEKPHERSFNLTIKVEDKDFFNIAYCIIYVEDSNDHAPVFYPHVYDIAPLPEDVPVGTTVAQVSAVDLDSGLNGMFSYHILNSTDPGSKLSLVGDGYIVISSPLDRERSPHHRLVVLATDMGEPALTGSATIYFSVNDINDNAPGFEAQYSPMIWENTEYPHVVQINKTSTLLYAVDNDTAQNGPPFAFYLLTDSKSTNDFSLKDLHNGSAMITALRSFDRELQKVFYLPILITDSGSPPLTSTNTLTILIGDRNDHPHSFGQMDCTIYTYKGILPTVIIGKVPAPDLDDWEHKMYYLESKSRIFSVHDSSGLLTLREGATPGIYKVRVRVTDGVWPDVISTVKVTLIAIREEDANNAIAIRLKGITAEQFISRPEDMMISKYEQTRRLLSEMISCAEDDIQIFSIMNVPDLTNSTDVWISITGAPYHLPVKLNGIVALHRDKLESALGVQVAPIGEEACRNAQCSHKTGCVIKNIYKHVPTMVRTDDASFGSVTAATLVHCSCASREHEYLSCSSYLTSPCLNGGTCVDTELGYRCECSPTYYGPQCQQTKRSFTGQGFAWFSPLFLCFESQISLDFITEEADGLLLYNGPMASKNHGESEDFIAVELQNGFLSLAINHGSGPLLLLLKKRNVSDRQWHNLKIVSNGKKVKMILDHCSEEAWLNGAASYHGLPGDRSWCEVSGETPGKKRFLNVYQPLQLGGVKIFPNGIHPSIGFKGFNGCIRNLQVDSKVYDLEQPVDSADSTAGCSTTDDQCKGTGSPPCGGHGFCRSEWNSAKCDCHPGYFGERCDSALQEWSFEKESWVHFVIHRPLSPLTTHIQLLVRTRVPTSTILHLVSKDRSSFLRLEVAEGHFAVRFNFGEQNLVMRLPNIRIDHGQWTLASLERADNTFTLRIERGGGVREMTSTVGKNRLFDVDPSNVLLGNSFPQQSQNDFQGCLRDVRINGFLLPIGEESNQYSTGVGAEGISDGCHSEVCRNQPCQSHLNCIDLWRKYECRCPADKVEAVNNVTGQKQCHPSPCTRWSCRNGGTCVVQSQYKYVCQCKNGYKGRSCESTRTGRAIGLSSGSILAISMCLLIFIALLVSYTVWSQWGRSKFRKGGVYHFPAEHESWEEIRRTVLNYNKEGGEHDQRWKKADRLGRTVNNKVIGSPFPKIPAEHSSLPVSAGSHFSCFCCDSVP</sequence>
<dbReference type="SMART" id="SM00282">
    <property type="entry name" value="LamG"/>
    <property type="match status" value="2"/>
</dbReference>
<dbReference type="GO" id="GO:0008013">
    <property type="term" value="F:beta-catenin binding"/>
    <property type="evidence" value="ECO:0007669"/>
    <property type="project" value="TreeGrafter"/>
</dbReference>
<evidence type="ECO:0000256" key="14">
    <source>
        <dbReference type="SAM" id="Phobius"/>
    </source>
</evidence>
<comment type="subcellular location">
    <subcellularLocation>
        <location evidence="1">Membrane</location>
        <topology evidence="1">Single-pass membrane protein</topology>
    </subcellularLocation>
</comment>
<dbReference type="InterPro" id="IPR000152">
    <property type="entry name" value="EGF-type_Asp/Asn_hydroxyl_site"/>
</dbReference>
<dbReference type="PROSITE" id="PS50268">
    <property type="entry name" value="CADHERIN_2"/>
    <property type="match status" value="10"/>
</dbReference>
<feature type="domain" description="Cadherin" evidence="17">
    <location>
        <begin position="848"/>
        <end position="944"/>
    </location>
</feature>
<gene>
    <name evidence="18" type="ORF">GDO81_011223</name>
</gene>
<dbReference type="InterPro" id="IPR000742">
    <property type="entry name" value="EGF"/>
</dbReference>
<dbReference type="PROSITE" id="PS50025">
    <property type="entry name" value="LAM_G_DOMAIN"/>
    <property type="match status" value="2"/>
</dbReference>
<dbReference type="FunFam" id="2.10.25.10:FF:000562">
    <property type="entry name" value="Neural-cadherin"/>
    <property type="match status" value="1"/>
</dbReference>
<dbReference type="InterPro" id="IPR020894">
    <property type="entry name" value="Cadherin_CS"/>
</dbReference>
<feature type="transmembrane region" description="Helical" evidence="14">
    <location>
        <begin position="1866"/>
        <end position="1886"/>
    </location>
</feature>
<dbReference type="PROSITE" id="PS01186">
    <property type="entry name" value="EGF_2"/>
    <property type="match status" value="2"/>
</dbReference>
<feature type="domain" description="Laminin G" evidence="15">
    <location>
        <begin position="1592"/>
        <end position="1769"/>
    </location>
</feature>
<feature type="domain" description="Cadherin" evidence="17">
    <location>
        <begin position="181"/>
        <end position="292"/>
    </location>
</feature>
<dbReference type="InterPro" id="IPR013032">
    <property type="entry name" value="EGF-like_CS"/>
</dbReference>
<evidence type="ECO:0000256" key="6">
    <source>
        <dbReference type="ARBA" id="ARBA00022837"/>
    </source>
</evidence>
<dbReference type="GO" id="GO:0016339">
    <property type="term" value="P:calcium-dependent cell-cell adhesion via plasma membrane cell adhesion molecules"/>
    <property type="evidence" value="ECO:0007669"/>
    <property type="project" value="TreeGrafter"/>
</dbReference>
<dbReference type="InterPro" id="IPR015919">
    <property type="entry name" value="Cadherin-like_sf"/>
</dbReference>
<dbReference type="SUPFAM" id="SSF57196">
    <property type="entry name" value="EGF/Laminin"/>
    <property type="match status" value="1"/>
</dbReference>
<accession>A0AAV7BCL7</accession>
<dbReference type="CDD" id="cd00110">
    <property type="entry name" value="LamG"/>
    <property type="match status" value="2"/>
</dbReference>
<dbReference type="CDD" id="cd11304">
    <property type="entry name" value="Cadherin_repeat"/>
    <property type="match status" value="10"/>
</dbReference>
<dbReference type="FunFam" id="2.60.120.200:FF:000040">
    <property type="entry name" value="neural-cadherin isoform X1"/>
    <property type="match status" value="1"/>
</dbReference>
<dbReference type="FunFam" id="2.60.120.200:FF:000215">
    <property type="entry name" value="Si:dkey-22o22.2"/>
    <property type="match status" value="1"/>
</dbReference>
<dbReference type="SMART" id="SM00179">
    <property type="entry name" value="EGF_CA"/>
    <property type="match status" value="3"/>
</dbReference>
<dbReference type="PROSITE" id="PS00010">
    <property type="entry name" value="ASX_HYDROXYL"/>
    <property type="match status" value="1"/>
</dbReference>
<dbReference type="PRINTS" id="PR00205">
    <property type="entry name" value="CADHERIN"/>
</dbReference>
<dbReference type="Gene3D" id="2.60.40.60">
    <property type="entry name" value="Cadherins"/>
    <property type="match status" value="10"/>
</dbReference>
<feature type="domain" description="EGF-like" evidence="16">
    <location>
        <begin position="1550"/>
        <end position="1589"/>
    </location>
</feature>
<evidence type="ECO:0000313" key="18">
    <source>
        <dbReference type="EMBL" id="KAG8570340.1"/>
    </source>
</evidence>
<dbReference type="FunFam" id="2.60.40.60:FF:000024">
    <property type="entry name" value="FAT atypical cadherin 3"/>
    <property type="match status" value="1"/>
</dbReference>
<feature type="domain" description="Cadherin" evidence="17">
    <location>
        <begin position="731"/>
        <end position="838"/>
    </location>
</feature>
<dbReference type="InterPro" id="IPR001791">
    <property type="entry name" value="Laminin_G"/>
</dbReference>
<feature type="disulfide bond" evidence="13">
    <location>
        <begin position="1841"/>
        <end position="1850"/>
    </location>
</feature>
<dbReference type="PROSITE" id="PS50026">
    <property type="entry name" value="EGF_3"/>
    <property type="match status" value="3"/>
</dbReference>
<dbReference type="Pfam" id="PF00028">
    <property type="entry name" value="Cadherin"/>
    <property type="match status" value="7"/>
</dbReference>
<dbReference type="CDD" id="cd00054">
    <property type="entry name" value="EGF_CA"/>
    <property type="match status" value="3"/>
</dbReference>
<dbReference type="Gene3D" id="2.10.25.10">
    <property type="entry name" value="Laminin"/>
    <property type="match status" value="3"/>
</dbReference>
<evidence type="ECO:0008006" key="20">
    <source>
        <dbReference type="Google" id="ProtNLM"/>
    </source>
</evidence>
<evidence type="ECO:0000256" key="5">
    <source>
        <dbReference type="ARBA" id="ARBA00022737"/>
    </source>
</evidence>
<dbReference type="GO" id="GO:0034332">
    <property type="term" value="P:adherens junction organization"/>
    <property type="evidence" value="ECO:0007669"/>
    <property type="project" value="TreeGrafter"/>
</dbReference>
<dbReference type="Proteomes" id="UP000824782">
    <property type="component" value="Unassembled WGS sequence"/>
</dbReference>
<evidence type="ECO:0000256" key="4">
    <source>
        <dbReference type="ARBA" id="ARBA00022729"/>
    </source>
</evidence>
<dbReference type="SUPFAM" id="SSF49313">
    <property type="entry name" value="Cadherin-like"/>
    <property type="match status" value="11"/>
</dbReference>
<dbReference type="FunFam" id="2.60.40.60:FF:000033">
    <property type="entry name" value="FAT atypical cadherin 1"/>
    <property type="match status" value="1"/>
</dbReference>
<keyword evidence="7" id="KW-0130">Cell adhesion</keyword>
<dbReference type="SUPFAM" id="SSF49899">
    <property type="entry name" value="Concanavalin A-like lectins/glucanases"/>
    <property type="match status" value="2"/>
</dbReference>
<dbReference type="EMBL" id="WNYA01000005">
    <property type="protein sequence ID" value="KAG8570340.1"/>
    <property type="molecule type" value="Genomic_DNA"/>
</dbReference>
<keyword evidence="10 13" id="KW-1015">Disulfide bond</keyword>
<feature type="domain" description="Laminin G" evidence="15">
    <location>
        <begin position="1348"/>
        <end position="1547"/>
    </location>
</feature>
<keyword evidence="4" id="KW-0732">Signal</keyword>
<dbReference type="Pfam" id="PF02210">
    <property type="entry name" value="Laminin_G_2"/>
    <property type="match status" value="2"/>
</dbReference>
<feature type="domain" description="Cadherin" evidence="17">
    <location>
        <begin position="30"/>
        <end position="80"/>
    </location>
</feature>
<feature type="disulfide bond" evidence="13">
    <location>
        <begin position="1337"/>
        <end position="1346"/>
    </location>
</feature>
<dbReference type="GO" id="GO:0016342">
    <property type="term" value="C:catenin complex"/>
    <property type="evidence" value="ECO:0007669"/>
    <property type="project" value="TreeGrafter"/>
</dbReference>
<evidence type="ECO:0000256" key="12">
    <source>
        <dbReference type="PROSITE-ProRule" id="PRU00043"/>
    </source>
</evidence>
<evidence type="ECO:0000259" key="16">
    <source>
        <dbReference type="PROSITE" id="PS50026"/>
    </source>
</evidence>
<dbReference type="GO" id="GO:0007043">
    <property type="term" value="P:cell-cell junction assembly"/>
    <property type="evidence" value="ECO:0007669"/>
    <property type="project" value="TreeGrafter"/>
</dbReference>
<comment type="caution">
    <text evidence="18">The sequence shown here is derived from an EMBL/GenBank/DDBJ whole genome shotgun (WGS) entry which is preliminary data.</text>
</comment>
<keyword evidence="3 14" id="KW-0812">Transmembrane</keyword>
<keyword evidence="2 13" id="KW-0245">EGF-like domain</keyword>
<dbReference type="InterPro" id="IPR002126">
    <property type="entry name" value="Cadherin-like_dom"/>
</dbReference>
<protein>
    <recommendedName>
        <fullName evidence="20">Neural-cadherin</fullName>
    </recommendedName>
</protein>
<evidence type="ECO:0000256" key="1">
    <source>
        <dbReference type="ARBA" id="ARBA00004167"/>
    </source>
</evidence>
<dbReference type="PROSITE" id="PS00232">
    <property type="entry name" value="CADHERIN_1"/>
    <property type="match status" value="5"/>
</dbReference>
<evidence type="ECO:0000256" key="3">
    <source>
        <dbReference type="ARBA" id="ARBA00022692"/>
    </source>
</evidence>
<feature type="disulfide bond" evidence="13">
    <location>
        <begin position="1579"/>
        <end position="1588"/>
    </location>
</feature>
<dbReference type="GO" id="GO:0005509">
    <property type="term" value="F:calcium ion binding"/>
    <property type="evidence" value="ECO:0007669"/>
    <property type="project" value="UniProtKB-UniRule"/>
</dbReference>
<dbReference type="FunFam" id="2.60.40.60:FF:000119">
    <property type="entry name" value="neural-cadherin isoform X1"/>
    <property type="match status" value="1"/>
</dbReference>
<dbReference type="GO" id="GO:0000902">
    <property type="term" value="P:cell morphogenesis"/>
    <property type="evidence" value="ECO:0007669"/>
    <property type="project" value="TreeGrafter"/>
</dbReference>
<dbReference type="GO" id="GO:0016477">
    <property type="term" value="P:cell migration"/>
    <property type="evidence" value="ECO:0007669"/>
    <property type="project" value="TreeGrafter"/>
</dbReference>
<organism evidence="18 19">
    <name type="scientific">Engystomops pustulosus</name>
    <name type="common">Tungara frog</name>
    <name type="synonym">Physalaemus pustulosus</name>
    <dbReference type="NCBI Taxonomy" id="76066"/>
    <lineage>
        <taxon>Eukaryota</taxon>
        <taxon>Metazoa</taxon>
        <taxon>Chordata</taxon>
        <taxon>Craniata</taxon>
        <taxon>Vertebrata</taxon>
        <taxon>Euteleostomi</taxon>
        <taxon>Amphibia</taxon>
        <taxon>Batrachia</taxon>
        <taxon>Anura</taxon>
        <taxon>Neobatrachia</taxon>
        <taxon>Hyloidea</taxon>
        <taxon>Leptodactylidae</taxon>
        <taxon>Leiuperinae</taxon>
        <taxon>Engystomops</taxon>
    </lineage>
</organism>
<dbReference type="SMART" id="SM00181">
    <property type="entry name" value="EGF"/>
    <property type="match status" value="4"/>
</dbReference>
<dbReference type="Pfam" id="PF24811">
    <property type="entry name" value="Ig_Shg"/>
    <property type="match status" value="1"/>
</dbReference>
<feature type="domain" description="Cadherin" evidence="17">
    <location>
        <begin position="293"/>
        <end position="407"/>
    </location>
</feature>
<evidence type="ECO:0000256" key="7">
    <source>
        <dbReference type="ARBA" id="ARBA00022889"/>
    </source>
</evidence>
<dbReference type="GO" id="GO:0007156">
    <property type="term" value="P:homophilic cell adhesion via plasma membrane adhesion molecules"/>
    <property type="evidence" value="ECO:0007669"/>
    <property type="project" value="InterPro"/>
</dbReference>
<keyword evidence="19" id="KW-1185">Reference proteome</keyword>
<dbReference type="FunFam" id="2.60.40.60:FF:000196">
    <property type="entry name" value="Si:dkey-22o22.2"/>
    <property type="match status" value="1"/>
</dbReference>
<evidence type="ECO:0000256" key="2">
    <source>
        <dbReference type="ARBA" id="ARBA00022536"/>
    </source>
</evidence>
<dbReference type="FunFam" id="2.60.40.60:FF:000224">
    <property type="entry name" value="Si:dkey-22o22.2"/>
    <property type="match status" value="1"/>
</dbReference>
<dbReference type="FunFam" id="2.60.40.60:FF:000136">
    <property type="entry name" value="Neural-cadherin"/>
    <property type="match status" value="1"/>
</dbReference>